<accession>A0A7W8XRU9</accession>
<name>A0A7W8XRU9_9HYPH</name>
<proteinExistence type="predicted"/>
<reference evidence="1 2" key="1">
    <citation type="submission" date="2020-08" db="EMBL/GenBank/DDBJ databases">
        <title>Genomic Encyclopedia of Type Strains, Phase IV (KMG-V): Genome sequencing to study the core and pangenomes of soil and plant-associated prokaryotes.</title>
        <authorList>
            <person name="Whitman W."/>
        </authorList>
    </citation>
    <scope>NUCLEOTIDE SEQUENCE [LARGE SCALE GENOMIC DNA]</scope>
    <source>
        <strain evidence="1 2">SEMIA 4064</strain>
    </source>
</reference>
<dbReference type="EMBL" id="JACHBI010000005">
    <property type="protein sequence ID" value="MBB5574433.1"/>
    <property type="molecule type" value="Genomic_DNA"/>
</dbReference>
<comment type="caution">
    <text evidence="1">The sequence shown here is derived from an EMBL/GenBank/DDBJ whole genome shotgun (WGS) entry which is preliminary data.</text>
</comment>
<dbReference type="Proteomes" id="UP000549882">
    <property type="component" value="Unassembled WGS sequence"/>
</dbReference>
<evidence type="ECO:0000313" key="1">
    <source>
        <dbReference type="EMBL" id="MBB5574433.1"/>
    </source>
</evidence>
<sequence length="50" mass="5206">MLSLLVLAILYFFAALVLILIIDRSVGIMFPASVDDAGTAAAPSLPDVSN</sequence>
<dbReference type="AlphaFoldDB" id="A0A7W8XRU9"/>
<dbReference type="RefSeq" id="WP_183938121.1">
    <property type="nucleotide sequence ID" value="NZ_JACHBI010000005.1"/>
</dbReference>
<evidence type="ECO:0000313" key="2">
    <source>
        <dbReference type="Proteomes" id="UP000549882"/>
    </source>
</evidence>
<organism evidence="1 2">
    <name type="scientific">Rhizobium paranaense</name>
    <dbReference type="NCBI Taxonomy" id="1650438"/>
    <lineage>
        <taxon>Bacteria</taxon>
        <taxon>Pseudomonadati</taxon>
        <taxon>Pseudomonadota</taxon>
        <taxon>Alphaproteobacteria</taxon>
        <taxon>Hyphomicrobiales</taxon>
        <taxon>Rhizobiaceae</taxon>
        <taxon>Rhizobium/Agrobacterium group</taxon>
        <taxon>Rhizobium</taxon>
    </lineage>
</organism>
<keyword evidence="2" id="KW-1185">Reference proteome</keyword>
<gene>
    <name evidence="1" type="ORF">GGD50_003060</name>
</gene>
<protein>
    <submittedName>
        <fullName evidence="1">Uncharacterized protein</fullName>
    </submittedName>
</protein>